<dbReference type="InterPro" id="IPR021177">
    <property type="entry name" value="Serum_albumin/AFP/Afamin"/>
</dbReference>
<feature type="disulfide bond" evidence="15">
    <location>
        <begin position="486"/>
        <end position="502"/>
    </location>
</feature>
<keyword evidence="4" id="KW-0765">Sulfation</keyword>
<keyword evidence="19" id="KW-1185">Reference proteome</keyword>
<dbReference type="Ensembl" id="ENSSHAT00000017951.2">
    <property type="protein sequence ID" value="ENSSHAP00000017805.1"/>
    <property type="gene ID" value="ENSSHAG00000015116.2"/>
</dbReference>
<gene>
    <name evidence="18" type="primary">AFP</name>
</gene>
<feature type="disulfide bond" evidence="15">
    <location>
        <begin position="113"/>
        <end position="124"/>
    </location>
</feature>
<dbReference type="InterPro" id="IPR020858">
    <property type="entry name" value="Serum_albumin-like"/>
</dbReference>
<dbReference type="AlphaFoldDB" id="G3WQV0"/>
<dbReference type="OrthoDB" id="9875082at2759"/>
<keyword evidence="10" id="KW-0325">Glycoprotein</keyword>
<feature type="disulfide bond" evidence="15">
    <location>
        <begin position="99"/>
        <end position="114"/>
    </location>
</feature>
<comment type="subcellular location">
    <subcellularLocation>
        <location evidence="1">Secreted</location>
    </subcellularLocation>
</comment>
<evidence type="ECO:0000256" key="2">
    <source>
        <dbReference type="ARBA" id="ARBA00022525"/>
    </source>
</evidence>
<feature type="disulfide bond" evidence="15">
    <location>
        <begin position="539"/>
        <end position="584"/>
    </location>
</feature>
<feature type="binding site" evidence="14">
    <location>
        <position position="269"/>
    </location>
    <ligand>
        <name>Ca(2+)</name>
        <dbReference type="ChEBI" id="CHEBI:29108"/>
        <label>1</label>
    </ligand>
</feature>
<dbReference type="PIRSF" id="PIRSF002520">
    <property type="entry name" value="Serum_albumin_subgroup"/>
    <property type="match status" value="1"/>
</dbReference>
<keyword evidence="6 16" id="KW-0732">Signal</keyword>
<dbReference type="GO" id="GO:0042448">
    <property type="term" value="P:progesterone metabolic process"/>
    <property type="evidence" value="ECO:0007669"/>
    <property type="project" value="Ensembl"/>
</dbReference>
<dbReference type="PANTHER" id="PTHR11385:SF7">
    <property type="entry name" value="ALPHA-FETOPROTEIN"/>
    <property type="match status" value="1"/>
</dbReference>
<feature type="disulfide bond" evidence="15">
    <location>
        <begin position="501"/>
        <end position="512"/>
    </location>
</feature>
<organism evidence="18 19">
    <name type="scientific">Sarcophilus harrisii</name>
    <name type="common">Tasmanian devil</name>
    <name type="synonym">Sarcophilus laniarius</name>
    <dbReference type="NCBI Taxonomy" id="9305"/>
    <lineage>
        <taxon>Eukaryota</taxon>
        <taxon>Metazoa</taxon>
        <taxon>Chordata</taxon>
        <taxon>Craniata</taxon>
        <taxon>Vertebrata</taxon>
        <taxon>Euteleostomi</taxon>
        <taxon>Mammalia</taxon>
        <taxon>Metatheria</taxon>
        <taxon>Dasyuromorphia</taxon>
        <taxon>Dasyuridae</taxon>
        <taxon>Sarcophilus</taxon>
    </lineage>
</organism>
<feature type="disulfide bond" evidence="15">
    <location>
        <begin position="303"/>
        <end position="314"/>
    </location>
</feature>
<dbReference type="GeneTree" id="ENSGT00390000000113"/>
<dbReference type="GO" id="GO:0046872">
    <property type="term" value="F:metal ion binding"/>
    <property type="evidence" value="ECO:0007669"/>
    <property type="project" value="UniProtKB-KW"/>
</dbReference>
<proteinExistence type="predicted"/>
<evidence type="ECO:0000256" key="11">
    <source>
        <dbReference type="ARBA" id="ARBA00039821"/>
    </source>
</evidence>
<dbReference type="InterPro" id="IPR000264">
    <property type="entry name" value="ALB/AFP/VDB"/>
</dbReference>
<accession>G3WQV0</accession>
<evidence type="ECO:0000256" key="7">
    <source>
        <dbReference type="ARBA" id="ARBA00022737"/>
    </source>
</evidence>
<dbReference type="InParanoid" id="G3WQV0"/>
<feature type="disulfide bond" evidence="15">
    <location>
        <begin position="583"/>
        <end position="591"/>
    </location>
</feature>
<keyword evidence="8" id="KW-0186">Copper</keyword>
<dbReference type="CDD" id="cd00015">
    <property type="entry name" value="ALBUMIN"/>
    <property type="match status" value="3"/>
</dbReference>
<name>G3WQV0_SARHA</name>
<keyword evidence="14" id="KW-0106">Calcium</keyword>
<reference evidence="18 19" key="1">
    <citation type="journal article" date="2011" name="Proc. Natl. Acad. Sci. U.S.A.">
        <title>Genetic diversity and population structure of the endangered marsupial Sarcophilus harrisii (Tasmanian devil).</title>
        <authorList>
            <person name="Miller W."/>
            <person name="Hayes V.M."/>
            <person name="Ratan A."/>
            <person name="Petersen D.C."/>
            <person name="Wittekindt N.E."/>
            <person name="Miller J."/>
            <person name="Walenz B."/>
            <person name="Knight J."/>
            <person name="Qi J."/>
            <person name="Zhao F."/>
            <person name="Wang Q."/>
            <person name="Bedoya-Reina O.C."/>
            <person name="Katiyar N."/>
            <person name="Tomsho L.P."/>
            <person name="Kasson L.M."/>
            <person name="Hardie R.A."/>
            <person name="Woodbridge P."/>
            <person name="Tindall E.A."/>
            <person name="Bertelsen M.F."/>
            <person name="Dixon D."/>
            <person name="Pyecroft S."/>
            <person name="Helgen K.M."/>
            <person name="Lesk A.M."/>
            <person name="Pringle T.H."/>
            <person name="Patterson N."/>
            <person name="Zhang Y."/>
            <person name="Kreiss A."/>
            <person name="Woods G.M."/>
            <person name="Jones M.E."/>
            <person name="Schuster S.C."/>
        </authorList>
    </citation>
    <scope>NUCLEOTIDE SEQUENCE [LARGE SCALE GENOMIC DNA]</scope>
</reference>
<dbReference type="GO" id="GO:0005737">
    <property type="term" value="C:cytoplasm"/>
    <property type="evidence" value="ECO:0007669"/>
    <property type="project" value="Ensembl"/>
</dbReference>
<evidence type="ECO:0000256" key="4">
    <source>
        <dbReference type="ARBA" id="ARBA00022641"/>
    </source>
</evidence>
<dbReference type="FunCoup" id="G3WQV0">
    <property type="interactions" value="231"/>
</dbReference>
<dbReference type="FunFam" id="1.10.246.10:FF:000004">
    <property type="entry name" value="Serum albumin"/>
    <property type="match status" value="1"/>
</dbReference>
<evidence type="ECO:0000256" key="16">
    <source>
        <dbReference type="SAM" id="SignalP"/>
    </source>
</evidence>
<feature type="domain" description="Albumin" evidence="17">
    <location>
        <begin position="212"/>
        <end position="403"/>
    </location>
</feature>
<evidence type="ECO:0000256" key="12">
    <source>
        <dbReference type="ARBA" id="ARBA00041316"/>
    </source>
</evidence>
<dbReference type="PRINTS" id="PR00803">
    <property type="entry name" value="AFETOPROTEIN"/>
</dbReference>
<keyword evidence="2" id="KW-0964">Secreted</keyword>
<dbReference type="eggNOG" id="ENOG502R7EA">
    <property type="taxonomic scope" value="Eukaryota"/>
</dbReference>
<feature type="disulfide bond" evidence="15">
    <location>
        <begin position="290"/>
        <end position="304"/>
    </location>
</feature>
<evidence type="ECO:0000256" key="10">
    <source>
        <dbReference type="ARBA" id="ARBA00023180"/>
    </source>
</evidence>
<evidence type="ECO:0000313" key="19">
    <source>
        <dbReference type="Proteomes" id="UP000007648"/>
    </source>
</evidence>
<dbReference type="Gene3D" id="1.10.246.10">
    <property type="match status" value="6"/>
</dbReference>
<dbReference type="PANTHER" id="PTHR11385">
    <property type="entry name" value="SERUM ALBUMIN-RELATED"/>
    <property type="match status" value="1"/>
</dbReference>
<keyword evidence="3" id="KW-0597">Phosphoprotein</keyword>
<feature type="binding site" evidence="14">
    <location>
        <position position="277"/>
    </location>
    <ligand>
        <name>Ca(2+)</name>
        <dbReference type="ChEBI" id="CHEBI:29108"/>
        <label>1</label>
    </ligand>
</feature>
<reference evidence="18" key="2">
    <citation type="submission" date="2025-08" db="UniProtKB">
        <authorList>
            <consortium name="Ensembl"/>
        </authorList>
    </citation>
    <scope>IDENTIFICATION</scope>
</reference>
<feature type="signal peptide" evidence="16">
    <location>
        <begin position="1"/>
        <end position="18"/>
    </location>
</feature>
<dbReference type="GO" id="GO:0001542">
    <property type="term" value="P:ovulation from ovarian follicle"/>
    <property type="evidence" value="ECO:0007669"/>
    <property type="project" value="Ensembl"/>
</dbReference>
<protein>
    <recommendedName>
        <fullName evidence="11">Alpha-fetoprotein</fullName>
    </recommendedName>
    <alternativeName>
        <fullName evidence="12">Alpha-1-fetoprotein</fullName>
    </alternativeName>
    <alternativeName>
        <fullName evidence="13">Alpha-fetoglobulin</fullName>
    </alternativeName>
</protein>
<feature type="disulfide bond" evidence="15">
    <location>
        <begin position="417"/>
        <end position="463"/>
    </location>
</feature>
<feature type="disulfide bond" evidence="15">
    <location>
        <begin position="225"/>
        <end position="271"/>
    </location>
</feature>
<evidence type="ECO:0000256" key="3">
    <source>
        <dbReference type="ARBA" id="ARBA00022553"/>
    </source>
</evidence>
<feature type="domain" description="Albumin" evidence="17">
    <location>
        <begin position="19"/>
        <end position="211"/>
    </location>
</feature>
<keyword evidence="9 15" id="KW-1015">Disulfide bond</keyword>
<dbReference type="GeneID" id="100914403"/>
<dbReference type="InterPro" id="IPR014760">
    <property type="entry name" value="Serum_albumin_N"/>
</dbReference>
<feature type="disulfide bond" evidence="15">
    <location>
        <begin position="385"/>
        <end position="394"/>
    </location>
</feature>
<dbReference type="GO" id="GO:0048872">
    <property type="term" value="P:homeostasis of number of cells"/>
    <property type="evidence" value="ECO:0007669"/>
    <property type="project" value="Ensembl"/>
</dbReference>
<dbReference type="SUPFAM" id="SSF48552">
    <property type="entry name" value="Serum albumin-like"/>
    <property type="match status" value="3"/>
</dbReference>
<evidence type="ECO:0000256" key="15">
    <source>
        <dbReference type="PIRSR" id="PIRSR002520-2"/>
    </source>
</evidence>
<evidence type="ECO:0000256" key="9">
    <source>
        <dbReference type="ARBA" id="ARBA00023157"/>
    </source>
</evidence>
<evidence type="ECO:0000256" key="5">
    <source>
        <dbReference type="ARBA" id="ARBA00022723"/>
    </source>
</evidence>
<dbReference type="STRING" id="9305.ENSSHAP00000017805"/>
<dbReference type="FunFam" id="1.10.246.10:FF:000001">
    <property type="entry name" value="Serum albumin"/>
    <property type="match status" value="1"/>
</dbReference>
<feature type="disulfide bond" evidence="15">
    <location>
        <begin position="149"/>
        <end position="194"/>
    </location>
</feature>
<evidence type="ECO:0000256" key="13">
    <source>
        <dbReference type="ARBA" id="ARBA00042101"/>
    </source>
</evidence>
<dbReference type="PROSITE" id="PS00212">
    <property type="entry name" value="ALBUMIN_1"/>
    <property type="match status" value="1"/>
</dbReference>
<dbReference type="HOGENOM" id="CLU_030161_1_0_1"/>
<dbReference type="InterPro" id="IPR020857">
    <property type="entry name" value="Serum_albumin_CS"/>
</dbReference>
<feature type="chain" id="PRO_5003459049" description="Alpha-fetoprotein" evidence="16">
    <location>
        <begin position="19"/>
        <end position="607"/>
    </location>
</feature>
<evidence type="ECO:0000259" key="17">
    <source>
        <dbReference type="PROSITE" id="PS51438"/>
    </source>
</evidence>
<evidence type="ECO:0000256" key="8">
    <source>
        <dbReference type="ARBA" id="ARBA00023008"/>
    </source>
</evidence>
<dbReference type="SMART" id="SM00103">
    <property type="entry name" value="ALBUMIN"/>
    <property type="match status" value="3"/>
</dbReference>
<dbReference type="GO" id="GO:0006955">
    <property type="term" value="P:immune response"/>
    <property type="evidence" value="ECO:0007669"/>
    <property type="project" value="Ensembl"/>
</dbReference>
<dbReference type="GO" id="GO:0072562">
    <property type="term" value="C:blood microparticle"/>
    <property type="evidence" value="ECO:0007669"/>
    <property type="project" value="TreeGrafter"/>
</dbReference>
<evidence type="ECO:0000256" key="6">
    <source>
        <dbReference type="ARBA" id="ARBA00022729"/>
    </source>
</evidence>
<dbReference type="FunFam" id="1.10.246.10:FF:000002">
    <property type="entry name" value="Serum albumin"/>
    <property type="match status" value="1"/>
</dbReference>
<dbReference type="PRINTS" id="PR00802">
    <property type="entry name" value="SERUMALBUMIN"/>
</dbReference>
<dbReference type="RefSeq" id="XP_003772896.1">
    <property type="nucleotide sequence ID" value="XM_003772848.3"/>
</dbReference>
<evidence type="ECO:0000256" key="14">
    <source>
        <dbReference type="PIRSR" id="PIRSR002520-1"/>
    </source>
</evidence>
<keyword evidence="7" id="KW-0677">Repeat</keyword>
<feature type="disulfide bond" evidence="15">
    <location>
        <begin position="193"/>
        <end position="202"/>
    </location>
</feature>
<dbReference type="PROSITE" id="PS51438">
    <property type="entry name" value="ALBUMIN_2"/>
    <property type="match status" value="3"/>
</dbReference>
<sequence>MKWETSILLLILFGFAEPKILHSSSSDIVSTTNPPQCSTEGNLVDIATIFFAQFIPEATYQEVSKLVKDFLADFERPVANEDPKDCLERQLSALLEEICHEKDISEKYGLADCCSKAGGNRLECLLAHKRRSSAASIPEFQIPDPSQSCKAHQENRVNFMNRCIYEISRRHPFLYAPAILSLAARYDQIIFNCCQAENAMECFHTKAAPVLKDLRESSSISQHICGILRKFGDRTFKAIMLTKLSQKFPKANFTVIQNLVLDGAHVHMECCNGNVPECLQDKNEIMSYVCSQKDILSNQVQECCSLPLRDRGECIVGAENDGQPEGLSPNLRGFLEETKFHLYSSAEKDLFLARFVYEYSRRHQELPVPVILRIAKGYQIALEKCPQTENPLECRDKEEEEINKHIQESRALAKRSCGLFQKLGEYHLQNGFLVTYTKKAPQLTAEELIGYTKKMAATASVCCQLSEDRQLACGESAADLIIGQLCARHEAQPINDGVAHCCDFSYAHRRPCFSNFVKDEKYVPPPFSYEQFKFQQDLCQAQGEELQKKKQEFLINLVKQKPNITEEQLKAVIADFTGLLEKCCKGKEEACFEEEGPKLISKTQEAF</sequence>
<evidence type="ECO:0000256" key="1">
    <source>
        <dbReference type="ARBA" id="ARBA00004613"/>
    </source>
</evidence>
<feature type="domain" description="Albumin" evidence="17">
    <location>
        <begin position="404"/>
        <end position="601"/>
    </location>
</feature>
<dbReference type="KEGG" id="shr:100914403"/>
<dbReference type="Pfam" id="PF00273">
    <property type="entry name" value="Serum_albumin"/>
    <property type="match status" value="3"/>
</dbReference>
<feature type="disulfide bond" evidence="15">
    <location>
        <begin position="462"/>
        <end position="473"/>
    </location>
</feature>
<dbReference type="CTD" id="174"/>
<reference evidence="18" key="3">
    <citation type="submission" date="2025-09" db="UniProtKB">
        <authorList>
            <consortium name="Ensembl"/>
        </authorList>
    </citation>
    <scope>IDENTIFICATION</scope>
</reference>
<dbReference type="OMA" id="HEECCRG"/>
<dbReference type="Proteomes" id="UP000007648">
    <property type="component" value="Unassembled WGS sequence"/>
</dbReference>
<dbReference type="GO" id="GO:0006915">
    <property type="term" value="P:apoptotic process"/>
    <property type="evidence" value="ECO:0007669"/>
    <property type="project" value="Ensembl"/>
</dbReference>
<evidence type="ECO:0000313" key="18">
    <source>
        <dbReference type="Ensembl" id="ENSSHAP00000017805.1"/>
    </source>
</evidence>
<feature type="disulfide bond" evidence="15">
    <location>
        <begin position="270"/>
        <end position="278"/>
    </location>
</feature>
<keyword evidence="5 14" id="KW-0479">Metal-binding</keyword>